<dbReference type="STRING" id="274537.BIU88_00410"/>
<proteinExistence type="inferred from homology"/>
<keyword evidence="12" id="KW-0829">Tyrosine-protein kinase</keyword>
<comment type="subcellular location">
    <subcellularLocation>
        <location evidence="1">Cell inner membrane</location>
        <topology evidence="1">Multi-pass membrane protein</topology>
    </subcellularLocation>
</comment>
<dbReference type="Pfam" id="PF13614">
    <property type="entry name" value="AAA_31"/>
    <property type="match status" value="1"/>
</dbReference>
<dbReference type="EMBL" id="CP017305">
    <property type="protein sequence ID" value="AOS84935.1"/>
    <property type="molecule type" value="Genomic_DNA"/>
</dbReference>
<evidence type="ECO:0000256" key="1">
    <source>
        <dbReference type="ARBA" id="ARBA00004429"/>
    </source>
</evidence>
<keyword evidence="19" id="KW-1185">Reference proteome</keyword>
<evidence type="ECO:0000256" key="14">
    <source>
        <dbReference type="SAM" id="Phobius"/>
    </source>
</evidence>
<dbReference type="GO" id="GO:0005886">
    <property type="term" value="C:plasma membrane"/>
    <property type="evidence" value="ECO:0007669"/>
    <property type="project" value="UniProtKB-SubCell"/>
</dbReference>
<evidence type="ECO:0000256" key="13">
    <source>
        <dbReference type="ARBA" id="ARBA00053015"/>
    </source>
</evidence>
<evidence type="ECO:0000259" key="16">
    <source>
        <dbReference type="Pfam" id="PF13614"/>
    </source>
</evidence>
<dbReference type="NCBIfam" id="TIGR01007">
    <property type="entry name" value="eps_fam"/>
    <property type="match status" value="1"/>
</dbReference>
<evidence type="ECO:0000256" key="3">
    <source>
        <dbReference type="ARBA" id="ARBA00022475"/>
    </source>
</evidence>
<keyword evidence="6 14" id="KW-0812">Transmembrane</keyword>
<dbReference type="InterPro" id="IPR025669">
    <property type="entry name" value="AAA_dom"/>
</dbReference>
<keyword evidence="8" id="KW-0418">Kinase</keyword>
<accession>A0A1D8D4L1</accession>
<evidence type="ECO:0000256" key="11">
    <source>
        <dbReference type="ARBA" id="ARBA00023136"/>
    </source>
</evidence>
<dbReference type="Pfam" id="PF13807">
    <property type="entry name" value="GNVR"/>
    <property type="match status" value="1"/>
</dbReference>
<feature type="domain" description="Polysaccharide chain length determinant N-terminal" evidence="15">
    <location>
        <begin position="21"/>
        <end position="111"/>
    </location>
</feature>
<evidence type="ECO:0000313" key="18">
    <source>
        <dbReference type="EMBL" id="AOS84935.1"/>
    </source>
</evidence>
<dbReference type="InterPro" id="IPR003856">
    <property type="entry name" value="LPS_length_determ_N"/>
</dbReference>
<feature type="transmembrane region" description="Helical" evidence="14">
    <location>
        <begin position="36"/>
        <end position="54"/>
    </location>
</feature>
<keyword evidence="11 14" id="KW-0472">Membrane</keyword>
<evidence type="ECO:0000256" key="6">
    <source>
        <dbReference type="ARBA" id="ARBA00022692"/>
    </source>
</evidence>
<dbReference type="GO" id="GO:0005524">
    <property type="term" value="F:ATP binding"/>
    <property type="evidence" value="ECO:0007669"/>
    <property type="project" value="UniProtKB-KW"/>
</dbReference>
<sequence length="813" mass="91777">MDYKSHQAVTGNQVQVQDDKEITLAEIFQIIARRKIGIGIIVSLSLLVSILFYYSQTPEYRAVSVLMINQKNDSQGLVEAVLGGGPAADSKMAQKDVELLQSLPVADMTVRALWNSSRRDSLEFFGYRPYISPIRRLVDWIAPVKPLNASDRDIIENTPAFDTMMRFYAIKLSKRIKVEGSRDSSVLRVSVASPFSDEATFLSNMLCSVYQKSDIQRNSEKYIQSNQFVAEMLQEQKDMMANADAALSKFMTENQMYEVSGNTGGLLAKLIEFEGRYNDIMAEYNIVSNSRNFLENQLTQADREMSDRIARNVNAQLGAIRDEIHSKESAYISLLREKTVDDPEVKGKKQELEQAKARYDQISRSKIAGQIEYIGKAQKYRYDLISEKLQLDQKLNTLKFSAGEYAKVKQKYDGQLAQLPEKEQNFVRLQRDRDVVSKTYLFLKEKLDETRILIGSEVGSVTMIGSAFKPFMPEKPELVKNILAGLVIGIVLAGLFTYGAEMIYDTVNEEMQFFKSLGLNIWGVIPFINSSSDYSGTYHEAKRKIEKKSVMLLDIFKKKEEQINNPQSEVSGDIKNNPLMTDKLNSSFAESFRTLRTNLNFSRIDKPFKTILISGCSIGEGKSTVSTNLALAWAIADKKTLLIDADLRRPSQHTILGKKRSPGLTDCLIDDGKNDNDKYFQKTHVENLFLMTAGTPVPNPNELLGSEKMHLFLKKISDQFDRVVIDSPPIFISDAAQLVNEVDGVLITARLHYSSRAPLKQYASDNFLHSKIIGVAIIDKPRPSKTRYGYGEGKYGYGRSGYGRYSSVYPEKL</sequence>
<dbReference type="RefSeq" id="WP_069811246.1">
    <property type="nucleotide sequence ID" value="NZ_CP017305.1"/>
</dbReference>
<name>A0A1D8D4L1_CHLLM</name>
<keyword evidence="3" id="KW-1003">Cell membrane</keyword>
<comment type="catalytic activity">
    <reaction evidence="13">
        <text>L-tyrosyl-[protein] + ATP = O-phospho-L-tyrosyl-[protein] + ADP + H(+)</text>
        <dbReference type="Rhea" id="RHEA:10596"/>
        <dbReference type="Rhea" id="RHEA-COMP:10136"/>
        <dbReference type="Rhea" id="RHEA-COMP:20101"/>
        <dbReference type="ChEBI" id="CHEBI:15378"/>
        <dbReference type="ChEBI" id="CHEBI:30616"/>
        <dbReference type="ChEBI" id="CHEBI:46858"/>
        <dbReference type="ChEBI" id="CHEBI:61978"/>
        <dbReference type="ChEBI" id="CHEBI:456216"/>
    </reaction>
</comment>
<evidence type="ECO:0000259" key="17">
    <source>
        <dbReference type="Pfam" id="PF13807"/>
    </source>
</evidence>
<dbReference type="InterPro" id="IPR050445">
    <property type="entry name" value="Bact_polysacc_biosynth/exp"/>
</dbReference>
<evidence type="ECO:0000256" key="2">
    <source>
        <dbReference type="ARBA" id="ARBA00008883"/>
    </source>
</evidence>
<dbReference type="InterPro" id="IPR027417">
    <property type="entry name" value="P-loop_NTPase"/>
</dbReference>
<evidence type="ECO:0000259" key="15">
    <source>
        <dbReference type="Pfam" id="PF02706"/>
    </source>
</evidence>
<keyword evidence="5" id="KW-0808">Transferase</keyword>
<evidence type="ECO:0000256" key="9">
    <source>
        <dbReference type="ARBA" id="ARBA00022840"/>
    </source>
</evidence>
<keyword evidence="7" id="KW-0547">Nucleotide-binding</keyword>
<dbReference type="GO" id="GO:0004713">
    <property type="term" value="F:protein tyrosine kinase activity"/>
    <property type="evidence" value="ECO:0007669"/>
    <property type="project" value="UniProtKB-KW"/>
</dbReference>
<dbReference type="AlphaFoldDB" id="A0A1D8D4L1"/>
<evidence type="ECO:0000256" key="7">
    <source>
        <dbReference type="ARBA" id="ARBA00022741"/>
    </source>
</evidence>
<evidence type="ECO:0000256" key="8">
    <source>
        <dbReference type="ARBA" id="ARBA00022777"/>
    </source>
</evidence>
<dbReference type="Gene3D" id="3.40.50.300">
    <property type="entry name" value="P-loop containing nucleotide triphosphate hydrolases"/>
    <property type="match status" value="1"/>
</dbReference>
<feature type="domain" description="AAA" evidence="16">
    <location>
        <begin position="609"/>
        <end position="756"/>
    </location>
</feature>
<evidence type="ECO:0000313" key="19">
    <source>
        <dbReference type="Proteomes" id="UP000095185"/>
    </source>
</evidence>
<protein>
    <submittedName>
        <fullName evidence="18">Lipopolysaccharide biosynthesis protein</fullName>
    </submittedName>
</protein>
<dbReference type="CDD" id="cd05387">
    <property type="entry name" value="BY-kinase"/>
    <property type="match status" value="1"/>
</dbReference>
<dbReference type="OrthoDB" id="9794577at2"/>
<dbReference type="PANTHER" id="PTHR32309">
    <property type="entry name" value="TYROSINE-PROTEIN KINASE"/>
    <property type="match status" value="1"/>
</dbReference>
<keyword evidence="10 14" id="KW-1133">Transmembrane helix</keyword>
<keyword evidence="9" id="KW-0067">ATP-binding</keyword>
<evidence type="ECO:0000256" key="5">
    <source>
        <dbReference type="ARBA" id="ARBA00022679"/>
    </source>
</evidence>
<dbReference type="InterPro" id="IPR032807">
    <property type="entry name" value="GNVR"/>
</dbReference>
<feature type="domain" description="Tyrosine-protein kinase G-rich" evidence="17">
    <location>
        <begin position="423"/>
        <end position="497"/>
    </location>
</feature>
<evidence type="ECO:0000256" key="12">
    <source>
        <dbReference type="ARBA" id="ARBA00023137"/>
    </source>
</evidence>
<dbReference type="Proteomes" id="UP000095185">
    <property type="component" value="Chromosome"/>
</dbReference>
<dbReference type="InterPro" id="IPR005702">
    <property type="entry name" value="Wzc-like_C"/>
</dbReference>
<evidence type="ECO:0000256" key="10">
    <source>
        <dbReference type="ARBA" id="ARBA00022989"/>
    </source>
</evidence>
<comment type="similarity">
    <text evidence="2">Belongs to the etk/wzc family.</text>
</comment>
<keyword evidence="4" id="KW-0997">Cell inner membrane</keyword>
<dbReference type="SUPFAM" id="SSF52540">
    <property type="entry name" value="P-loop containing nucleoside triphosphate hydrolases"/>
    <property type="match status" value="1"/>
</dbReference>
<organism evidence="18 19">
    <name type="scientific">Chlorobaculum limnaeum</name>
    <dbReference type="NCBI Taxonomy" id="274537"/>
    <lineage>
        <taxon>Bacteria</taxon>
        <taxon>Pseudomonadati</taxon>
        <taxon>Chlorobiota</taxon>
        <taxon>Chlorobiia</taxon>
        <taxon>Chlorobiales</taxon>
        <taxon>Chlorobiaceae</taxon>
        <taxon>Chlorobaculum</taxon>
    </lineage>
</organism>
<dbReference type="Pfam" id="PF02706">
    <property type="entry name" value="Wzz"/>
    <property type="match status" value="1"/>
</dbReference>
<dbReference type="KEGG" id="clz:BIU88_00410"/>
<gene>
    <name evidence="18" type="ORF">BIU88_00410</name>
</gene>
<evidence type="ECO:0000256" key="4">
    <source>
        <dbReference type="ARBA" id="ARBA00022519"/>
    </source>
</evidence>
<reference evidence="18" key="1">
    <citation type="submission" date="2016-09" db="EMBL/GenBank/DDBJ databases">
        <title>Genome sequence of Chlorobaculum limnaeum.</title>
        <authorList>
            <person name="Liu Z."/>
            <person name="Tank M."/>
            <person name="Bryant D.A."/>
        </authorList>
    </citation>
    <scope>NUCLEOTIDE SEQUENCE [LARGE SCALE GENOMIC DNA]</scope>
    <source>
        <strain evidence="18">DSM 1677</strain>
    </source>
</reference>
<dbReference type="PANTHER" id="PTHR32309:SF31">
    <property type="entry name" value="CAPSULAR EXOPOLYSACCHARIDE FAMILY"/>
    <property type="match status" value="1"/>
</dbReference>